<comment type="pathway">
    <text evidence="8">Amino-acid metabolism; tryptophan metabolism.</text>
</comment>
<dbReference type="EMBL" id="PXYV01000027">
    <property type="protein sequence ID" value="PSR21796.1"/>
    <property type="molecule type" value="Genomic_DNA"/>
</dbReference>
<dbReference type="Gene3D" id="1.20.140.10">
    <property type="entry name" value="Butyryl-CoA Dehydrogenase, subunit A, domain 3"/>
    <property type="match status" value="1"/>
</dbReference>
<dbReference type="GO" id="GO:0050660">
    <property type="term" value="F:flavin adenine dinucleotide binding"/>
    <property type="evidence" value="ECO:0007669"/>
    <property type="project" value="InterPro"/>
</dbReference>
<gene>
    <name evidence="15" type="ORF">C7B45_09445</name>
</gene>
<dbReference type="SUPFAM" id="SSF47203">
    <property type="entry name" value="Acyl-CoA dehydrogenase C-terminal domain-like"/>
    <property type="match status" value="1"/>
</dbReference>
<dbReference type="PANTHER" id="PTHR42807:SF1">
    <property type="entry name" value="GLUTARYL-COA DEHYDROGENASE, MITOCHONDRIAL"/>
    <property type="match status" value="1"/>
</dbReference>
<protein>
    <recommendedName>
        <fullName evidence="9">glutaryl-CoA dehydrogenase (ETF)</fullName>
        <ecNumber evidence="9">1.3.8.6</ecNumber>
    </recommendedName>
</protein>
<reference evidence="15 16" key="1">
    <citation type="journal article" date="2014" name="BMC Genomics">
        <title>Comparison of environmental and isolate Sulfobacillus genomes reveals diverse carbon, sulfur, nitrogen, and hydrogen metabolisms.</title>
        <authorList>
            <person name="Justice N.B."/>
            <person name="Norman A."/>
            <person name="Brown C.T."/>
            <person name="Singh A."/>
            <person name="Thomas B.C."/>
            <person name="Banfield J.F."/>
        </authorList>
    </citation>
    <scope>NUCLEOTIDE SEQUENCE [LARGE SCALE GENOMIC DNA]</scope>
    <source>
        <strain evidence="15">AMDSBA3</strain>
    </source>
</reference>
<dbReference type="InterPro" id="IPR006091">
    <property type="entry name" value="Acyl-CoA_Oxase/DH_mid-dom"/>
</dbReference>
<evidence type="ECO:0000259" key="12">
    <source>
        <dbReference type="Pfam" id="PF00441"/>
    </source>
</evidence>
<dbReference type="InterPro" id="IPR009075">
    <property type="entry name" value="AcylCo_DH/oxidase_C"/>
</dbReference>
<keyword evidence="6 11" id="KW-0560">Oxidoreductase</keyword>
<dbReference type="PROSITE" id="PS00072">
    <property type="entry name" value="ACYL_COA_DH_1"/>
    <property type="match status" value="1"/>
</dbReference>
<dbReference type="Gene3D" id="1.10.540.10">
    <property type="entry name" value="Acyl-CoA dehydrogenase/oxidase, N-terminal domain"/>
    <property type="match status" value="1"/>
</dbReference>
<evidence type="ECO:0000256" key="10">
    <source>
        <dbReference type="ARBA" id="ARBA00049493"/>
    </source>
</evidence>
<evidence type="ECO:0000256" key="4">
    <source>
        <dbReference type="ARBA" id="ARBA00022827"/>
    </source>
</evidence>
<evidence type="ECO:0000313" key="15">
    <source>
        <dbReference type="EMBL" id="PSR21796.1"/>
    </source>
</evidence>
<evidence type="ECO:0000313" key="16">
    <source>
        <dbReference type="Proteomes" id="UP000241848"/>
    </source>
</evidence>
<evidence type="ECO:0000256" key="11">
    <source>
        <dbReference type="RuleBase" id="RU362125"/>
    </source>
</evidence>
<keyword evidence="4 11" id="KW-0274">FAD</keyword>
<dbReference type="SUPFAM" id="SSF56645">
    <property type="entry name" value="Acyl-CoA dehydrogenase NM domain-like"/>
    <property type="match status" value="1"/>
</dbReference>
<dbReference type="FunFam" id="1.10.540.10:FF:000002">
    <property type="entry name" value="Acyl-CoA dehydrogenase FadE19"/>
    <property type="match status" value="1"/>
</dbReference>
<evidence type="ECO:0000259" key="13">
    <source>
        <dbReference type="Pfam" id="PF02770"/>
    </source>
</evidence>
<keyword evidence="3 11" id="KW-0285">Flavoprotein</keyword>
<dbReference type="InterPro" id="IPR052033">
    <property type="entry name" value="Glutaryl-CoA_DH_mitochondrial"/>
</dbReference>
<dbReference type="EC" id="1.3.8.6" evidence="9"/>
<dbReference type="AlphaFoldDB" id="A0A2T2WHU5"/>
<evidence type="ECO:0000256" key="2">
    <source>
        <dbReference type="ARBA" id="ARBA00009347"/>
    </source>
</evidence>
<name>A0A2T2WHU5_9FIRM</name>
<sequence length="391" mass="42936">MTEFNRSIEDFYGLDESLSPEEIQVRETIRHFVEQEVRPHAGAWWQAGTFPTHLIGALGHLGVFGPTMPEEYGGAEASGTAYGLMMQELERGDSGLRSFASVQSGLAMYAIYRYGSEAQKQRYLPKMAQGDIIGCFGLTEPDAGSDPASMRTTAIRTSSGYRIHGTKRWITNGNIAHIAIIWAKDETGVIRGYIVPTDSPGFSARAIHTKASMRMSVTSELYLDQVEVAKEALLPQSRGLGSPLGCLTQARFGIAFGAVGAALDCLDEVLAYTKTRIAFGRPIAATQLVQERIVDMMSRVVSMQLRALQLGRLYDSGRLRYPQVSLAKRDNAREALEVARIARELLGGNGISVDYSPMRHLANLETVDTYEGTYEVHTLIIGRELTGENAF</sequence>
<dbReference type="InterPro" id="IPR006089">
    <property type="entry name" value="Acyl-CoA_DH_CS"/>
</dbReference>
<comment type="pathway">
    <text evidence="7">Amino-acid metabolism; lysine degradation.</text>
</comment>
<feature type="domain" description="Acyl-CoA oxidase/dehydrogenase middle" evidence="13">
    <location>
        <begin position="135"/>
        <end position="226"/>
    </location>
</feature>
<dbReference type="InterPro" id="IPR046373">
    <property type="entry name" value="Acyl-CoA_Oxase/DH_mid-dom_sf"/>
</dbReference>
<dbReference type="Pfam" id="PF00441">
    <property type="entry name" value="Acyl-CoA_dh_1"/>
    <property type="match status" value="1"/>
</dbReference>
<dbReference type="Pfam" id="PF02770">
    <property type="entry name" value="Acyl-CoA_dh_M"/>
    <property type="match status" value="1"/>
</dbReference>
<evidence type="ECO:0000256" key="6">
    <source>
        <dbReference type="ARBA" id="ARBA00023002"/>
    </source>
</evidence>
<evidence type="ECO:0000259" key="14">
    <source>
        <dbReference type="Pfam" id="PF02771"/>
    </source>
</evidence>
<accession>A0A2T2WHU5</accession>
<dbReference type="InterPro" id="IPR013786">
    <property type="entry name" value="AcylCoA_DH/ox_N"/>
</dbReference>
<dbReference type="Proteomes" id="UP000241848">
    <property type="component" value="Unassembled WGS sequence"/>
</dbReference>
<dbReference type="Gene3D" id="2.40.110.10">
    <property type="entry name" value="Butyryl-CoA Dehydrogenase, subunit A, domain 2"/>
    <property type="match status" value="1"/>
</dbReference>
<keyword evidence="5" id="KW-0809">Transit peptide</keyword>
<evidence type="ECO:0000256" key="8">
    <source>
        <dbReference type="ARBA" id="ARBA00037927"/>
    </source>
</evidence>
<comment type="catalytic activity">
    <reaction evidence="10">
        <text>glutaryl-CoA + oxidized [electron-transfer flavoprotein] + 2 H(+) = (2E)-butenoyl-CoA + reduced [electron-transfer flavoprotein] + CO2</text>
        <dbReference type="Rhea" id="RHEA:13389"/>
        <dbReference type="Rhea" id="RHEA-COMP:10685"/>
        <dbReference type="Rhea" id="RHEA-COMP:10686"/>
        <dbReference type="ChEBI" id="CHEBI:15378"/>
        <dbReference type="ChEBI" id="CHEBI:16526"/>
        <dbReference type="ChEBI" id="CHEBI:57332"/>
        <dbReference type="ChEBI" id="CHEBI:57378"/>
        <dbReference type="ChEBI" id="CHEBI:57692"/>
        <dbReference type="ChEBI" id="CHEBI:58307"/>
        <dbReference type="EC" id="1.3.8.6"/>
    </reaction>
</comment>
<evidence type="ECO:0000256" key="5">
    <source>
        <dbReference type="ARBA" id="ARBA00022946"/>
    </source>
</evidence>
<dbReference type="PROSITE" id="PS00073">
    <property type="entry name" value="ACYL_COA_DH_2"/>
    <property type="match status" value="1"/>
</dbReference>
<organism evidence="15 16">
    <name type="scientific">Sulfobacillus acidophilus</name>
    <dbReference type="NCBI Taxonomy" id="53633"/>
    <lineage>
        <taxon>Bacteria</taxon>
        <taxon>Bacillati</taxon>
        <taxon>Bacillota</taxon>
        <taxon>Clostridia</taxon>
        <taxon>Eubacteriales</taxon>
        <taxon>Clostridiales Family XVII. Incertae Sedis</taxon>
        <taxon>Sulfobacillus</taxon>
    </lineage>
</organism>
<dbReference type="GO" id="GO:0000062">
    <property type="term" value="F:fatty-acyl-CoA binding"/>
    <property type="evidence" value="ECO:0007669"/>
    <property type="project" value="TreeGrafter"/>
</dbReference>
<evidence type="ECO:0000256" key="1">
    <source>
        <dbReference type="ARBA" id="ARBA00001974"/>
    </source>
</evidence>
<dbReference type="GO" id="GO:0046949">
    <property type="term" value="P:fatty-acyl-CoA biosynthetic process"/>
    <property type="evidence" value="ECO:0007669"/>
    <property type="project" value="TreeGrafter"/>
</dbReference>
<evidence type="ECO:0000256" key="9">
    <source>
        <dbReference type="ARBA" id="ARBA00039033"/>
    </source>
</evidence>
<evidence type="ECO:0000256" key="7">
    <source>
        <dbReference type="ARBA" id="ARBA00037899"/>
    </source>
</evidence>
<dbReference type="Pfam" id="PF02771">
    <property type="entry name" value="Acyl-CoA_dh_N"/>
    <property type="match status" value="1"/>
</dbReference>
<feature type="domain" description="Acyl-CoA dehydrogenase/oxidase N-terminal" evidence="14">
    <location>
        <begin position="19"/>
        <end position="131"/>
    </location>
</feature>
<comment type="similarity">
    <text evidence="2 11">Belongs to the acyl-CoA dehydrogenase family.</text>
</comment>
<evidence type="ECO:0000256" key="3">
    <source>
        <dbReference type="ARBA" id="ARBA00022630"/>
    </source>
</evidence>
<dbReference type="PANTHER" id="PTHR42807">
    <property type="entry name" value="GLUTARYL-COA DEHYDROGENASE, MITOCHONDRIAL"/>
    <property type="match status" value="1"/>
</dbReference>
<dbReference type="InterPro" id="IPR009100">
    <property type="entry name" value="AcylCoA_DH/oxidase_NM_dom_sf"/>
</dbReference>
<feature type="domain" description="Acyl-CoA dehydrogenase/oxidase C-terminal" evidence="12">
    <location>
        <begin position="238"/>
        <end position="385"/>
    </location>
</feature>
<dbReference type="InterPro" id="IPR037069">
    <property type="entry name" value="AcylCoA_DH/ox_N_sf"/>
</dbReference>
<dbReference type="InterPro" id="IPR036250">
    <property type="entry name" value="AcylCo_DH-like_C"/>
</dbReference>
<comment type="cofactor">
    <cofactor evidence="1 11">
        <name>FAD</name>
        <dbReference type="ChEBI" id="CHEBI:57692"/>
    </cofactor>
</comment>
<proteinExistence type="inferred from homology"/>
<dbReference type="GO" id="GO:0004361">
    <property type="term" value="F:glutaryl-CoA dehydrogenase activity"/>
    <property type="evidence" value="ECO:0007669"/>
    <property type="project" value="UniProtKB-EC"/>
</dbReference>
<dbReference type="GO" id="GO:0033539">
    <property type="term" value="P:fatty acid beta-oxidation using acyl-CoA dehydrogenase"/>
    <property type="evidence" value="ECO:0007669"/>
    <property type="project" value="TreeGrafter"/>
</dbReference>
<comment type="caution">
    <text evidence="15">The sequence shown here is derived from an EMBL/GenBank/DDBJ whole genome shotgun (WGS) entry which is preliminary data.</text>
</comment>